<accession>A0A1M2UW14</accession>
<evidence type="ECO:0000313" key="2">
    <source>
        <dbReference type="EMBL" id="OJS99524.1"/>
    </source>
</evidence>
<keyword evidence="1" id="KW-1133">Transmembrane helix</keyword>
<protein>
    <submittedName>
        <fullName evidence="2">Uncharacterized protein</fullName>
    </submittedName>
</protein>
<evidence type="ECO:0000256" key="1">
    <source>
        <dbReference type="SAM" id="Phobius"/>
    </source>
</evidence>
<gene>
    <name evidence="2" type="ORF">BEE62_05160</name>
</gene>
<organism evidence="2 3">
    <name type="scientific">Marinobacter nauticus</name>
    <name type="common">Marinobacter hydrocarbonoclasticus</name>
    <name type="synonym">Marinobacter aquaeolei</name>
    <dbReference type="NCBI Taxonomy" id="2743"/>
    <lineage>
        <taxon>Bacteria</taxon>
        <taxon>Pseudomonadati</taxon>
        <taxon>Pseudomonadota</taxon>
        <taxon>Gammaproteobacteria</taxon>
        <taxon>Pseudomonadales</taxon>
        <taxon>Marinobacteraceae</taxon>
        <taxon>Marinobacter</taxon>
    </lineage>
</organism>
<reference evidence="2" key="1">
    <citation type="submission" date="2016-11" db="EMBL/GenBank/DDBJ databases">
        <title>Draft Genome Sequence of Marinobacter hydrocarbonoclasticus strain STW2, a polyaromatic aromatic hydrocarbon degrading and denitrifying bacterium from rhizosphere of Seagrass Enhalus acodoides.</title>
        <authorList>
            <person name="Ling J."/>
            <person name="Dong J."/>
        </authorList>
    </citation>
    <scope>NUCLEOTIDE SEQUENCE [LARGE SCALE GENOMIC DNA]</scope>
    <source>
        <strain evidence="2">STW2</strain>
    </source>
</reference>
<keyword evidence="3" id="KW-1185">Reference proteome</keyword>
<keyword evidence="1" id="KW-0812">Transmembrane</keyword>
<name>A0A1M2UW14_MARNT</name>
<dbReference type="Proteomes" id="UP000183986">
    <property type="component" value="Unassembled WGS sequence"/>
</dbReference>
<proteinExistence type="predicted"/>
<dbReference type="AlphaFoldDB" id="A0A1M2UW14"/>
<comment type="caution">
    <text evidence="2">The sequence shown here is derived from an EMBL/GenBank/DDBJ whole genome shotgun (WGS) entry which is preliminary data.</text>
</comment>
<evidence type="ECO:0000313" key="3">
    <source>
        <dbReference type="Proteomes" id="UP000183986"/>
    </source>
</evidence>
<feature type="transmembrane region" description="Helical" evidence="1">
    <location>
        <begin position="20"/>
        <end position="38"/>
    </location>
</feature>
<keyword evidence="1" id="KW-0472">Membrane</keyword>
<sequence length="162" mass="19885">MLKNSLLAFLARLFEEAKTFYPFLLFFIFIFFVFTYDYDVELEKRPWDEMRGYGHEIEVALDEVIGDYSLETWGKYADLNYSKANKRFRLRIKELKEKYGIMDQCNVAPFKYMKRDYFITKESYFWRWESECYFEKDRGIAVVDFVIDYRGLKLLRWEIKSI</sequence>
<dbReference type="EMBL" id="MPKY01000001">
    <property type="protein sequence ID" value="OJS99524.1"/>
    <property type="molecule type" value="Genomic_DNA"/>
</dbReference>
<dbReference type="RefSeq" id="WP_072676533.1">
    <property type="nucleotide sequence ID" value="NZ_MPKY01000001.1"/>
</dbReference>